<dbReference type="PROSITE" id="PS50158">
    <property type="entry name" value="ZF_CCHC"/>
    <property type="match status" value="2"/>
</dbReference>
<reference evidence="4 5" key="1">
    <citation type="submission" date="2019-05" db="EMBL/GenBank/DDBJ databases">
        <title>Mikania micrantha, genome provides insights into the molecular mechanism of rapid growth.</title>
        <authorList>
            <person name="Liu B."/>
        </authorList>
    </citation>
    <scope>NUCLEOTIDE SEQUENCE [LARGE SCALE GENOMIC DNA]</scope>
    <source>
        <strain evidence="4">NLD-2019</strain>
        <tissue evidence="4">Leaf</tissue>
    </source>
</reference>
<keyword evidence="1" id="KW-0863">Zinc-finger</keyword>
<dbReference type="InterPro" id="IPR036875">
    <property type="entry name" value="Znf_CCHC_sf"/>
</dbReference>
<dbReference type="AlphaFoldDB" id="A0A5N6PW61"/>
<keyword evidence="1" id="KW-0862">Zinc</keyword>
<dbReference type="GO" id="GO:0006508">
    <property type="term" value="P:proteolysis"/>
    <property type="evidence" value="ECO:0007669"/>
    <property type="project" value="InterPro"/>
</dbReference>
<name>A0A5N6PW61_9ASTR</name>
<dbReference type="Proteomes" id="UP000326396">
    <property type="component" value="Linkage Group LG10"/>
</dbReference>
<dbReference type="InterPro" id="IPR032567">
    <property type="entry name" value="RTL1-rel"/>
</dbReference>
<dbReference type="PROSITE" id="PS00141">
    <property type="entry name" value="ASP_PROTEASE"/>
    <property type="match status" value="1"/>
</dbReference>
<evidence type="ECO:0000313" key="5">
    <source>
        <dbReference type="Proteomes" id="UP000326396"/>
    </source>
</evidence>
<evidence type="ECO:0000259" key="3">
    <source>
        <dbReference type="PROSITE" id="PS50158"/>
    </source>
</evidence>
<feature type="compositionally biased region" description="Basic and acidic residues" evidence="2">
    <location>
        <begin position="102"/>
        <end position="119"/>
    </location>
</feature>
<keyword evidence="5" id="KW-1185">Reference proteome</keyword>
<feature type="domain" description="CCHC-type" evidence="3">
    <location>
        <begin position="399"/>
        <end position="413"/>
    </location>
</feature>
<dbReference type="GO" id="GO:0004190">
    <property type="term" value="F:aspartic-type endopeptidase activity"/>
    <property type="evidence" value="ECO:0007669"/>
    <property type="project" value="InterPro"/>
</dbReference>
<comment type="caution">
    <text evidence="4">The sequence shown here is derived from an EMBL/GenBank/DDBJ whole genome shotgun (WGS) entry which is preliminary data.</text>
</comment>
<dbReference type="GO" id="GO:0003676">
    <property type="term" value="F:nucleic acid binding"/>
    <property type="evidence" value="ECO:0007669"/>
    <property type="project" value="InterPro"/>
</dbReference>
<dbReference type="Pfam" id="PF19259">
    <property type="entry name" value="Ty3_capsid"/>
    <property type="match status" value="1"/>
</dbReference>
<dbReference type="Gene3D" id="2.40.70.10">
    <property type="entry name" value="Acid Proteases"/>
    <property type="match status" value="1"/>
</dbReference>
<proteinExistence type="predicted"/>
<keyword evidence="1" id="KW-0479">Metal-binding</keyword>
<dbReference type="InterPro" id="IPR045358">
    <property type="entry name" value="Ty3_capsid"/>
</dbReference>
<dbReference type="CDD" id="cd00303">
    <property type="entry name" value="retropepsin_like"/>
    <property type="match status" value="1"/>
</dbReference>
<dbReference type="Pfam" id="PF08284">
    <property type="entry name" value="RVP_2"/>
    <property type="match status" value="1"/>
</dbReference>
<dbReference type="InterPro" id="IPR001969">
    <property type="entry name" value="Aspartic_peptidase_AS"/>
</dbReference>
<feature type="region of interest" description="Disordered" evidence="2">
    <location>
        <begin position="102"/>
        <end position="130"/>
    </location>
</feature>
<protein>
    <recommendedName>
        <fullName evidence="3">CCHC-type domain-containing protein</fullName>
    </recommendedName>
</protein>
<dbReference type="PANTHER" id="PTHR15503:SF42">
    <property type="entry name" value="ZINC FINGER, CCHC-TYPE, RETROTRANSPOSON GAG DOMAIN, ASPARTIC PEPTIDASE DOMAIN PROTEIN-RELATED"/>
    <property type="match status" value="1"/>
</dbReference>
<dbReference type="GO" id="GO:0008270">
    <property type="term" value="F:zinc ion binding"/>
    <property type="evidence" value="ECO:0007669"/>
    <property type="project" value="UniProtKB-KW"/>
</dbReference>
<dbReference type="SMART" id="SM00343">
    <property type="entry name" value="ZnF_C2HC"/>
    <property type="match status" value="2"/>
</dbReference>
<dbReference type="PANTHER" id="PTHR15503">
    <property type="entry name" value="LDOC1 RELATED"/>
    <property type="match status" value="1"/>
</dbReference>
<evidence type="ECO:0000256" key="2">
    <source>
        <dbReference type="SAM" id="MobiDB-lite"/>
    </source>
</evidence>
<dbReference type="SUPFAM" id="SSF57756">
    <property type="entry name" value="Retrovirus zinc finger-like domains"/>
    <property type="match status" value="1"/>
</dbReference>
<feature type="domain" description="CCHC-type" evidence="3">
    <location>
        <begin position="381"/>
        <end position="396"/>
    </location>
</feature>
<dbReference type="SUPFAM" id="SSF50630">
    <property type="entry name" value="Acid proteases"/>
    <property type="match status" value="1"/>
</dbReference>
<dbReference type="Pfam" id="PF00098">
    <property type="entry name" value="zf-CCHC"/>
    <property type="match status" value="1"/>
</dbReference>
<sequence length="564" mass="63229">MVIEPCAAQACLTSGSAVDGEVSSPYELCYDAMSIMLNRIRKDIRRAHGIRCRLPWHRLAESEVNIEEENEEEELRLEPVVIKAISVEVRKILKDILPPDRTKASMETTKEGANEEGEKANSSNKGQDEEEVLIINAKGKGSGAKGPKGCDYKAFKGCNPPPFDGKKDAVATCHWVSAMEAVIAISECREDQAVKFAAHSFTKEALHWWNTVKQSKTSADVEGLIWEDLKELVTKHFCPKNKIDKIEREFLTLKAGRMNHRQYTSKFNEMSRLVPHLVSTEERRLKLYVEGLPPRVRTHVKAHAPRTFESAVEISGIVWDDVLEAEPIKEEPKQKWSPGFKTNRNDKLGPLMKKFKMEEFETCTKCGRKHGGECRLGTTLCYRCGKTGQFSYNCPSTPKCYNCGGLGHVSKNCFKPKTIPTEFNKPESSKGGEKQKAKARAFTMTKDQADKDPDVVTGTFLINDIPASVLFDSGASMSFVAITFCDKLRVNVKKIEHVFNIETALGKSTRITEAIDDDCYIDIEGHRFPVKLFLITLGGFDVVLGMDWLAKHESICNSDSLRLP</sequence>
<gene>
    <name evidence="4" type="ORF">E3N88_04565</name>
</gene>
<evidence type="ECO:0000313" key="4">
    <source>
        <dbReference type="EMBL" id="KAD7117297.1"/>
    </source>
</evidence>
<dbReference type="Gene3D" id="4.10.60.10">
    <property type="entry name" value="Zinc finger, CCHC-type"/>
    <property type="match status" value="1"/>
</dbReference>
<accession>A0A5N6PW61</accession>
<organism evidence="4 5">
    <name type="scientific">Mikania micrantha</name>
    <name type="common">bitter vine</name>
    <dbReference type="NCBI Taxonomy" id="192012"/>
    <lineage>
        <taxon>Eukaryota</taxon>
        <taxon>Viridiplantae</taxon>
        <taxon>Streptophyta</taxon>
        <taxon>Embryophyta</taxon>
        <taxon>Tracheophyta</taxon>
        <taxon>Spermatophyta</taxon>
        <taxon>Magnoliopsida</taxon>
        <taxon>eudicotyledons</taxon>
        <taxon>Gunneridae</taxon>
        <taxon>Pentapetalae</taxon>
        <taxon>asterids</taxon>
        <taxon>campanulids</taxon>
        <taxon>Asterales</taxon>
        <taxon>Asteraceae</taxon>
        <taxon>Asteroideae</taxon>
        <taxon>Heliantheae alliance</taxon>
        <taxon>Eupatorieae</taxon>
        <taxon>Mikania</taxon>
    </lineage>
</organism>
<dbReference type="EMBL" id="SZYD01000002">
    <property type="protein sequence ID" value="KAD7117297.1"/>
    <property type="molecule type" value="Genomic_DNA"/>
</dbReference>
<dbReference type="OrthoDB" id="1937173at2759"/>
<evidence type="ECO:0000256" key="1">
    <source>
        <dbReference type="PROSITE-ProRule" id="PRU00047"/>
    </source>
</evidence>
<dbReference type="InterPro" id="IPR021109">
    <property type="entry name" value="Peptidase_aspartic_dom_sf"/>
</dbReference>
<dbReference type="InterPro" id="IPR001878">
    <property type="entry name" value="Znf_CCHC"/>
</dbReference>